<dbReference type="Proteomes" id="UP000075809">
    <property type="component" value="Unassembled WGS sequence"/>
</dbReference>
<sequence length="118" mass="13339">MHILNLYSLSRCKPTFFVCSIMFNKSCRRIDNAFYPTWHPESNDGKVCLLERYFYFITCSNFFMEATPSLNASLCLQSILLGSKPVLSNADLNKCFSIPLNPLNLLPCGCLLPGSNDK</sequence>
<proteinExistence type="predicted"/>
<gene>
    <name evidence="1" type="ORF">ALC60_04427</name>
</gene>
<protein>
    <submittedName>
        <fullName evidence="1">Uncharacterized protein</fullName>
    </submittedName>
</protein>
<reference evidence="1 2" key="1">
    <citation type="submission" date="2015-09" db="EMBL/GenBank/DDBJ databases">
        <title>Trachymyrmex zeteki WGS genome.</title>
        <authorList>
            <person name="Nygaard S."/>
            <person name="Hu H."/>
            <person name="Boomsma J."/>
            <person name="Zhang G."/>
        </authorList>
    </citation>
    <scope>NUCLEOTIDE SEQUENCE [LARGE SCALE GENOMIC DNA]</scope>
    <source>
        <strain evidence="1">Tzet28-1</strain>
        <tissue evidence="1">Whole body</tissue>
    </source>
</reference>
<name>A0A151X8X2_9HYME</name>
<evidence type="ECO:0000313" key="1">
    <source>
        <dbReference type="EMBL" id="KYQ56827.1"/>
    </source>
</evidence>
<organism evidence="1 2">
    <name type="scientific">Mycetomoellerius zeteki</name>
    <dbReference type="NCBI Taxonomy" id="64791"/>
    <lineage>
        <taxon>Eukaryota</taxon>
        <taxon>Metazoa</taxon>
        <taxon>Ecdysozoa</taxon>
        <taxon>Arthropoda</taxon>
        <taxon>Hexapoda</taxon>
        <taxon>Insecta</taxon>
        <taxon>Pterygota</taxon>
        <taxon>Neoptera</taxon>
        <taxon>Endopterygota</taxon>
        <taxon>Hymenoptera</taxon>
        <taxon>Apocrita</taxon>
        <taxon>Aculeata</taxon>
        <taxon>Formicoidea</taxon>
        <taxon>Formicidae</taxon>
        <taxon>Myrmicinae</taxon>
        <taxon>Mycetomoellerius</taxon>
    </lineage>
</organism>
<dbReference type="EMBL" id="KQ982409">
    <property type="protein sequence ID" value="KYQ56827.1"/>
    <property type="molecule type" value="Genomic_DNA"/>
</dbReference>
<keyword evidence="2" id="KW-1185">Reference proteome</keyword>
<dbReference type="AlphaFoldDB" id="A0A151X8X2"/>
<accession>A0A151X8X2</accession>
<evidence type="ECO:0000313" key="2">
    <source>
        <dbReference type="Proteomes" id="UP000075809"/>
    </source>
</evidence>